<evidence type="ECO:0000313" key="2">
    <source>
        <dbReference type="EMBL" id="AXP09073.1"/>
    </source>
</evidence>
<gene>
    <name evidence="2" type="ORF">A2J15_005100</name>
</gene>
<keyword evidence="3" id="KW-1185">Reference proteome</keyword>
<organism evidence="2 3">
    <name type="scientific">Campylobacter hepaticus</name>
    <dbReference type="NCBI Taxonomy" id="1813019"/>
    <lineage>
        <taxon>Bacteria</taxon>
        <taxon>Pseudomonadati</taxon>
        <taxon>Campylobacterota</taxon>
        <taxon>Epsilonproteobacteria</taxon>
        <taxon>Campylobacterales</taxon>
        <taxon>Campylobacteraceae</taxon>
        <taxon>Campylobacter</taxon>
    </lineage>
</organism>
<name>A0AAD0W1Y8_9BACT</name>
<dbReference type="EMBL" id="CP031611">
    <property type="protein sequence ID" value="AXP09073.1"/>
    <property type="molecule type" value="Genomic_DNA"/>
</dbReference>
<feature type="region of interest" description="Disordered" evidence="1">
    <location>
        <begin position="785"/>
        <end position="807"/>
    </location>
</feature>
<dbReference type="RefSeq" id="WP_116980501.1">
    <property type="nucleotide sequence ID" value="NZ_CP031611.1"/>
</dbReference>
<dbReference type="Proteomes" id="UP000093205">
    <property type="component" value="Chromosome"/>
</dbReference>
<protein>
    <recommendedName>
        <fullName evidence="4">Autotransporter domain-containing protein</fullName>
    </recommendedName>
</protein>
<dbReference type="KEGG" id="chw:A2J15_005100"/>
<accession>A0AAD0W1Y8</accession>
<sequence>MKKLYLKSSVYNTGGVMASSKKLILSLATISCLSSLALAQIYEGYTHINSHQTNSKTISSGKGQDKSGLIWIEKMANIRVNNSPAINIEKDANIYLFYNQGIIQAQGNYSSIQIGMDNELNNATIKYFYNAGAIGGSKFGLALYDKFPKQATIHLFTNEGVLQGNEAGILIRINIDTFNNEQYIYASTNNGIWIAPNVNINHFNNQGLIFGQQRGLVINQANIDTFNNKGIIGGENNSGINFKDKTNINTFTNEGLIFHNSQSSNSNENYGIYFQGENNGKIQLDSFKNSGIIYASNGDGILFEGKDTQIGNFINTGIIVGNHSNSSNNASVLIGRPDKNHGNTTIDLFLNEGLIGSNMAKYGVKFDSGNDSNGGNNNRHKATVKHFINTATIQAKDTALHLSNTTITDFLNMDTIKAENGKAIETLKQTRITNFINAGTIKSESSSQEAIKFAHSIIDNILNTGNIEGKKQAIIFNGSNVKNFINSGTIKSTNNDQSNAIEVNGNRTINNFINSGTIYGNDTIRFNKTAKINYVYNTSIIYGGNTSVHVYGGNIDHFVNKGIIANDKTVNYGAAIKLENGGTIKHITNTGLIASKKAGISVTYGKFGTITLEEGSIVYGEHFGVCIAQWQNLDELIIVGSSQIASGIYSNHYGIFLGTGSQASKIELKNQAVVQAKQNAIKLENQANLSGLNIDNSTIKSGQEAILNAKGKIADINVNNGALIQSYSNTAISNLGTIDKITISGTNTKIIGDIQNKGTITSGITIQNDAQIQGQLVNEGTIKADANGKSRKRRSLDESQQSDEESKAAILIKESGQITSTSGKAGIINKDKGKIEGNIISKSSNTISLENQGSVTGNISNSGTGNLMIENKNNGSSTATISGNIANTGDGSLMLNNSSTLTGNIYNYGSGKLTIENQTNTQNGNTSISGYVANIGMGQLELMNNASISGSAYNIGGGSLMLNNSSTLKSVYNYGSGDLKIENKNSATINSIMNTNSGNVILDNSATITQGITNQGTGNLMITNQSGASIENISNESSGDVMLNNTGSITKGITNSGNGNLNLTNQENATISGGITNSGSGTLMLNNFGSIGTNTDGYNISNEGSGSVNITSWTIRTGSNNKLQTLTVGGKSANSVMVGNLIVDQGNLNMDELNDIKNLVKGVSLNNIKKIKTNGGGEMILNYDALSGKISTDFNLNASIIGASFRSLNASSIKRNAFVDGLMNNMNLSLTFNPNHFNLNTNLTFNEDNLYASINDYIQSDIQTYTHDNIKEHALVILPYFSSQSVELSLNEKSKGHIKGNILAYSTLKESGTYSFYAGYEDTKMNSYYFDVKNRTYYTGIKYFNTLFYTDNNQEVYIKAQAKAAFIKNEFLKKIANNEASANPNAYTYGGGIDLGMNFILGSHMLTPQIGLGYEGSYMQAYSIKDIKGRASVQKGERIYKNINNLFSTKASFAYFKDWLPYLKTSIELGAKLYMNTTIHTKARFGTIKVEDEINLARIQRFANASLILPLNQSFIMSMNYNAQNSKDATTHTAYAQFSYLW</sequence>
<reference evidence="2 3" key="1">
    <citation type="submission" date="2018-08" db="EMBL/GenBank/DDBJ databases">
        <title>Survival mechanisms of Campylobacter hepaticus identified by genomic analysis and comparative transcriptomic analysis of in vivo and in vitro derived bacteria.</title>
        <authorList>
            <person name="Van T.T.H."/>
            <person name="Moore R.J."/>
        </authorList>
    </citation>
    <scope>NUCLEOTIDE SEQUENCE [LARGE SCALE GENOMIC DNA]</scope>
    <source>
        <strain evidence="2 3">HV10</strain>
    </source>
</reference>
<evidence type="ECO:0000256" key="1">
    <source>
        <dbReference type="SAM" id="MobiDB-lite"/>
    </source>
</evidence>
<evidence type="ECO:0000313" key="3">
    <source>
        <dbReference type="Proteomes" id="UP000093205"/>
    </source>
</evidence>
<dbReference type="SUPFAM" id="SSF103515">
    <property type="entry name" value="Autotransporter"/>
    <property type="match status" value="1"/>
</dbReference>
<proteinExistence type="predicted"/>
<dbReference type="InterPro" id="IPR036709">
    <property type="entry name" value="Autotransporte_beta_dom_sf"/>
</dbReference>
<dbReference type="GeneID" id="44004896"/>
<evidence type="ECO:0008006" key="4">
    <source>
        <dbReference type="Google" id="ProtNLM"/>
    </source>
</evidence>